<evidence type="ECO:0000313" key="3">
    <source>
        <dbReference type="Proteomes" id="UP001569428"/>
    </source>
</evidence>
<dbReference type="EMBL" id="JBGMEK010000019">
    <property type="protein sequence ID" value="MFA0811342.1"/>
    <property type="molecule type" value="Genomic_DNA"/>
</dbReference>
<accession>A0ABV4NZ75</accession>
<dbReference type="Pfam" id="PF19040">
    <property type="entry name" value="SGNH"/>
    <property type="match status" value="1"/>
</dbReference>
<protein>
    <submittedName>
        <fullName evidence="2">SGNH hydrolase domain-containing protein</fullName>
    </submittedName>
</protein>
<name>A0ABV4NZ75_9GAMM</name>
<gene>
    <name evidence="2" type="ORF">ACCI49_10475</name>
</gene>
<evidence type="ECO:0000259" key="1">
    <source>
        <dbReference type="Pfam" id="PF19040"/>
    </source>
</evidence>
<feature type="domain" description="SGNH" evidence="1">
    <location>
        <begin position="44"/>
        <end position="125"/>
    </location>
</feature>
<dbReference type="GO" id="GO:0016787">
    <property type="term" value="F:hydrolase activity"/>
    <property type="evidence" value="ECO:0007669"/>
    <property type="project" value="UniProtKB-KW"/>
</dbReference>
<keyword evidence="2" id="KW-0378">Hydrolase</keyword>
<proteinExistence type="predicted"/>
<organism evidence="2 3">
    <name type="scientific">Microbulbifer epialgicus</name>
    <dbReference type="NCBI Taxonomy" id="393907"/>
    <lineage>
        <taxon>Bacteria</taxon>
        <taxon>Pseudomonadati</taxon>
        <taxon>Pseudomonadota</taxon>
        <taxon>Gammaproteobacteria</taxon>
        <taxon>Cellvibrionales</taxon>
        <taxon>Microbulbiferaceae</taxon>
        <taxon>Microbulbifer</taxon>
    </lineage>
</organism>
<sequence length="152" mass="16113">MTAIVAHLVAVGGRAVLPRLSTIALPARITRSRLHVAGYGRYFGAFLAGFERWLEEKERNGIVAAKSACAPILGVARLEKGAPHGCNNFNSEVMEMLEQRSDIGTVVLVTRWALVVEGSRSPGESGPPAVMGIAKGAGESLKREGGSARNFN</sequence>
<reference evidence="2 3" key="1">
    <citation type="submission" date="2024-08" db="EMBL/GenBank/DDBJ databases">
        <authorList>
            <person name="Ishaq N."/>
        </authorList>
    </citation>
    <scope>NUCLEOTIDE SEQUENCE [LARGE SCALE GENOMIC DNA]</scope>
    <source>
        <strain evidence="2 3">DSM 18651</strain>
    </source>
</reference>
<dbReference type="InterPro" id="IPR043968">
    <property type="entry name" value="SGNH"/>
</dbReference>
<keyword evidence="3" id="KW-1185">Reference proteome</keyword>
<dbReference type="Proteomes" id="UP001569428">
    <property type="component" value="Unassembled WGS sequence"/>
</dbReference>
<dbReference type="RefSeq" id="WP_371838909.1">
    <property type="nucleotide sequence ID" value="NZ_JBGMEK010000019.1"/>
</dbReference>
<evidence type="ECO:0000313" key="2">
    <source>
        <dbReference type="EMBL" id="MFA0811342.1"/>
    </source>
</evidence>
<comment type="caution">
    <text evidence="2">The sequence shown here is derived from an EMBL/GenBank/DDBJ whole genome shotgun (WGS) entry which is preliminary data.</text>
</comment>